<dbReference type="STRING" id="7176.B0X503"/>
<evidence type="ECO:0000256" key="17">
    <source>
        <dbReference type="ARBA" id="ARBA00079624"/>
    </source>
</evidence>
<evidence type="ECO:0000256" key="12">
    <source>
        <dbReference type="ARBA" id="ARBA00051831"/>
    </source>
</evidence>
<dbReference type="OrthoDB" id="1274115at2759"/>
<evidence type="ECO:0000256" key="15">
    <source>
        <dbReference type="ARBA" id="ARBA00052668"/>
    </source>
</evidence>
<comment type="catalytic activity">
    <reaction evidence="6">
        <text>a (3S)-3-hydroxyacyl-CoA + NAD(+) = a 3-oxoacyl-CoA + NADH + H(+)</text>
        <dbReference type="Rhea" id="RHEA:22432"/>
        <dbReference type="ChEBI" id="CHEBI:15378"/>
        <dbReference type="ChEBI" id="CHEBI:57318"/>
        <dbReference type="ChEBI" id="CHEBI:57540"/>
        <dbReference type="ChEBI" id="CHEBI:57945"/>
        <dbReference type="ChEBI" id="CHEBI:90726"/>
        <dbReference type="EC" id="1.1.1.35"/>
    </reaction>
    <physiologicalReaction direction="left-to-right" evidence="6">
        <dbReference type="Rhea" id="RHEA:22433"/>
    </physiologicalReaction>
    <physiologicalReaction direction="right-to-left" evidence="6">
        <dbReference type="Rhea" id="RHEA:22434"/>
    </physiologicalReaction>
</comment>
<dbReference type="OMA" id="LAAWHMS"/>
<evidence type="ECO:0000313" key="23">
    <source>
        <dbReference type="Proteomes" id="UP000002320"/>
    </source>
</evidence>
<comment type="catalytic activity">
    <reaction evidence="9">
        <text>cortisol + NAD(+) = 11beta,17alpha-dihydroxypregn-4-ene-3,20,21-trione + NADH + H(+)</text>
        <dbReference type="Rhea" id="RHEA:42012"/>
        <dbReference type="ChEBI" id="CHEBI:15378"/>
        <dbReference type="ChEBI" id="CHEBI:17650"/>
        <dbReference type="ChEBI" id="CHEBI:57540"/>
        <dbReference type="ChEBI" id="CHEBI:57945"/>
        <dbReference type="ChEBI" id="CHEBI:78595"/>
    </reaction>
    <physiologicalReaction direction="left-to-right" evidence="9">
        <dbReference type="Rhea" id="RHEA:42013"/>
    </physiologicalReaction>
</comment>
<reference evidence="21" key="1">
    <citation type="submission" date="2007-03" db="EMBL/GenBank/DDBJ databases">
        <title>Annotation of Culex pipiens quinquefasciatus.</title>
        <authorList>
            <consortium name="The Broad Institute Genome Sequencing Platform"/>
            <person name="Atkinson P.W."/>
            <person name="Hemingway J."/>
            <person name="Christensen B.M."/>
            <person name="Higgs S."/>
            <person name="Kodira C."/>
            <person name="Hannick L."/>
            <person name="Megy K."/>
            <person name="O'Leary S."/>
            <person name="Pearson M."/>
            <person name="Haas B.J."/>
            <person name="Mauceli E."/>
            <person name="Wortman J.R."/>
            <person name="Lee N.H."/>
            <person name="Guigo R."/>
            <person name="Stanke M."/>
            <person name="Alvarado L."/>
            <person name="Amedeo P."/>
            <person name="Antoine C.H."/>
            <person name="Arensburger P."/>
            <person name="Bidwell S.L."/>
            <person name="Crawford M."/>
            <person name="Camaro F."/>
            <person name="Devon K."/>
            <person name="Engels R."/>
            <person name="Hammond M."/>
            <person name="Howarth C."/>
            <person name="Koehrsen M."/>
            <person name="Lawson D."/>
            <person name="Montgomery P."/>
            <person name="Nene V."/>
            <person name="Nusbaum C."/>
            <person name="Puiu D."/>
            <person name="Romero-Severson J."/>
            <person name="Severson D.W."/>
            <person name="Shumway M."/>
            <person name="Sisk P."/>
            <person name="Stolte C."/>
            <person name="Zeng Q."/>
            <person name="Eisenstadt E."/>
            <person name="Fraser-Liggett C."/>
            <person name="Strausberg R."/>
            <person name="Galagan J."/>
            <person name="Birren B."/>
            <person name="Collins F.H."/>
        </authorList>
    </citation>
    <scope>NUCLEOTIDE SEQUENCE [LARGE SCALE GENOMIC DNA]</scope>
    <source>
        <strain evidence="21">JHB</strain>
    </source>
</reference>
<dbReference type="SUPFAM" id="SSF51735">
    <property type="entry name" value="NAD(P)-binding Rossmann-fold domains"/>
    <property type="match status" value="1"/>
</dbReference>
<dbReference type="VEuPathDB" id="VectorBase:CQUJHB003620"/>
<keyword evidence="2" id="KW-0560">Oxidoreductase</keyword>
<accession>B0X503</accession>
<comment type="catalytic activity">
    <reaction evidence="5">
        <text>17beta-estradiol + NAD(+) = estrone + NADH + H(+)</text>
        <dbReference type="Rhea" id="RHEA:24612"/>
        <dbReference type="ChEBI" id="CHEBI:15378"/>
        <dbReference type="ChEBI" id="CHEBI:16469"/>
        <dbReference type="ChEBI" id="CHEBI:17263"/>
        <dbReference type="ChEBI" id="CHEBI:57540"/>
        <dbReference type="ChEBI" id="CHEBI:57945"/>
        <dbReference type="EC" id="1.1.1.62"/>
    </reaction>
    <physiologicalReaction direction="left-to-right" evidence="5">
        <dbReference type="Rhea" id="RHEA:24613"/>
    </physiologicalReaction>
</comment>
<dbReference type="VEuPathDB" id="VectorBase:CPIJ014285"/>
<dbReference type="GO" id="GO:0008210">
    <property type="term" value="P:estrogen metabolic process"/>
    <property type="evidence" value="ECO:0007669"/>
    <property type="project" value="TreeGrafter"/>
</dbReference>
<dbReference type="Pfam" id="PF00106">
    <property type="entry name" value="adh_short"/>
    <property type="match status" value="1"/>
</dbReference>
<dbReference type="GO" id="GO:0047044">
    <property type="term" value="F:androstan-3-alpha,17-beta-diol dehydrogenase (NAD+) activity"/>
    <property type="evidence" value="ECO:0007669"/>
    <property type="project" value="UniProtKB-EC"/>
</dbReference>
<evidence type="ECO:0000256" key="8">
    <source>
        <dbReference type="ARBA" id="ARBA00050435"/>
    </source>
</evidence>
<proteinExistence type="inferred from homology"/>
<dbReference type="KEGG" id="cqu:CpipJ_CPIJ014285"/>
<organism>
    <name type="scientific">Culex quinquefasciatus</name>
    <name type="common">Southern house mosquito</name>
    <name type="synonym">Culex pungens</name>
    <dbReference type="NCBI Taxonomy" id="7176"/>
    <lineage>
        <taxon>Eukaryota</taxon>
        <taxon>Metazoa</taxon>
        <taxon>Ecdysozoa</taxon>
        <taxon>Arthropoda</taxon>
        <taxon>Hexapoda</taxon>
        <taxon>Insecta</taxon>
        <taxon>Pterygota</taxon>
        <taxon>Neoptera</taxon>
        <taxon>Endopterygota</taxon>
        <taxon>Diptera</taxon>
        <taxon>Nematocera</taxon>
        <taxon>Culicoidea</taxon>
        <taxon>Culicidae</taxon>
        <taxon>Culicinae</taxon>
        <taxon>Culicini</taxon>
        <taxon>Culex</taxon>
        <taxon>Culex</taxon>
    </lineage>
</organism>
<dbReference type="FunFam" id="3.40.50.720:FF:000215">
    <property type="entry name" value="3-hydroxyacyl-CoA dehydrogenase type-2"/>
    <property type="match status" value="1"/>
</dbReference>
<dbReference type="InterPro" id="IPR002347">
    <property type="entry name" value="SDR_fam"/>
</dbReference>
<evidence type="ECO:0000256" key="10">
    <source>
        <dbReference type="ARBA" id="ARBA00051004"/>
    </source>
</evidence>
<dbReference type="HOGENOM" id="CLU_010194_42_0_1"/>
<dbReference type="GO" id="GO:0006631">
    <property type="term" value="P:fatty acid metabolic process"/>
    <property type="evidence" value="ECO:0007669"/>
    <property type="project" value="TreeGrafter"/>
</dbReference>
<dbReference type="EC" id="1.1.1.53" evidence="3"/>
<name>B0X503_CULQU</name>
<dbReference type="PRINTS" id="PR00081">
    <property type="entry name" value="GDHRDH"/>
</dbReference>
<evidence type="ECO:0000313" key="22">
    <source>
        <dbReference type="EnsemblMetazoa" id="CPIJ014285-PA"/>
    </source>
</evidence>
<evidence type="ECO:0000256" key="7">
    <source>
        <dbReference type="ARBA" id="ARBA00050365"/>
    </source>
</evidence>
<comment type="catalytic activity">
    <reaction evidence="10">
        <text>(3S)-3-hydroxybutanoyl-CoA + NAD(+) = acetoacetyl-CoA + NADH + H(+)</text>
        <dbReference type="Rhea" id="RHEA:30799"/>
        <dbReference type="ChEBI" id="CHEBI:15378"/>
        <dbReference type="ChEBI" id="CHEBI:57286"/>
        <dbReference type="ChEBI" id="CHEBI:57316"/>
        <dbReference type="ChEBI" id="CHEBI:57540"/>
        <dbReference type="ChEBI" id="CHEBI:57945"/>
    </reaction>
    <physiologicalReaction direction="left-to-right" evidence="10">
        <dbReference type="Rhea" id="RHEA:30800"/>
    </physiologicalReaction>
    <physiologicalReaction direction="right-to-left" evidence="10">
        <dbReference type="Rhea" id="RHEA:30801"/>
    </physiologicalReaction>
</comment>
<dbReference type="InterPro" id="IPR036291">
    <property type="entry name" value="NAD(P)-bd_dom_sf"/>
</dbReference>
<evidence type="ECO:0000256" key="9">
    <source>
        <dbReference type="ARBA" id="ARBA00050927"/>
    </source>
</evidence>
<evidence type="ECO:0000256" key="18">
    <source>
        <dbReference type="ARBA" id="ARBA00082293"/>
    </source>
</evidence>
<dbReference type="EnsemblMetazoa" id="CPIJ014285-RA">
    <property type="protein sequence ID" value="CPIJ014285-PA"/>
    <property type="gene ID" value="CPIJ014285"/>
</dbReference>
<dbReference type="InParanoid" id="B0X503"/>
<dbReference type="GO" id="GO:0003857">
    <property type="term" value="F:(3S)-3-hydroxyacyl-CoA dehydrogenase (NAD+) activity"/>
    <property type="evidence" value="ECO:0007669"/>
    <property type="project" value="UniProtKB-EC"/>
</dbReference>
<evidence type="ECO:0000256" key="1">
    <source>
        <dbReference type="ARBA" id="ARBA00006484"/>
    </source>
</evidence>
<evidence type="ECO:0000256" key="11">
    <source>
        <dbReference type="ARBA" id="ARBA00051637"/>
    </source>
</evidence>
<comment type="catalytic activity">
    <reaction evidence="11">
        <text>3beta,7beta-dihydroxy-5beta-cholan-24-oate + NAD(+) = 3beta-hydroxy-7-oxo-5beta-cholan-24-oate + NADH + H(+)</text>
        <dbReference type="Rhea" id="RHEA:42024"/>
        <dbReference type="ChEBI" id="CHEBI:15378"/>
        <dbReference type="ChEBI" id="CHEBI:57540"/>
        <dbReference type="ChEBI" id="CHEBI:57945"/>
        <dbReference type="ChEBI" id="CHEBI:78602"/>
        <dbReference type="ChEBI" id="CHEBI:78603"/>
    </reaction>
    <physiologicalReaction direction="left-to-right" evidence="11">
        <dbReference type="Rhea" id="RHEA:42025"/>
    </physiologicalReaction>
</comment>
<keyword evidence="23" id="KW-1185">Reference proteome</keyword>
<dbReference type="Proteomes" id="UP000002320">
    <property type="component" value="Unassembled WGS sequence"/>
</dbReference>
<evidence type="ECO:0000256" key="6">
    <source>
        <dbReference type="ARBA" id="ARBA00050141"/>
    </source>
</evidence>
<dbReference type="PRINTS" id="PR00080">
    <property type="entry name" value="SDRFAMILY"/>
</dbReference>
<dbReference type="Gene3D" id="3.40.50.720">
    <property type="entry name" value="NAD(P)-binding Rossmann-like Domain"/>
    <property type="match status" value="1"/>
</dbReference>
<evidence type="ECO:0000256" key="3">
    <source>
        <dbReference type="ARBA" id="ARBA00024071"/>
    </source>
</evidence>
<dbReference type="FunCoup" id="B0X503">
    <property type="interactions" value="608"/>
</dbReference>
<evidence type="ECO:0000256" key="14">
    <source>
        <dbReference type="ARBA" id="ARBA00052417"/>
    </source>
</evidence>
<dbReference type="PANTHER" id="PTHR43658">
    <property type="entry name" value="SHORT-CHAIN DEHYDROGENASE/REDUCTASE"/>
    <property type="match status" value="1"/>
</dbReference>
<dbReference type="AlphaFoldDB" id="B0X503"/>
<dbReference type="EMBL" id="DS232361">
    <property type="protein sequence ID" value="EDS40618.1"/>
    <property type="molecule type" value="Genomic_DNA"/>
</dbReference>
<evidence type="ECO:0000256" key="13">
    <source>
        <dbReference type="ARBA" id="ARBA00052095"/>
    </source>
</evidence>
<dbReference type="EC" id="1.1.1.62" evidence="4"/>
<comment type="catalytic activity">
    <reaction evidence="8">
        <text>17beta-hydroxy-5alpha-androstan-3-one + NAD(+) = 5alpha-androstan-3,17-dione + NADH + H(+)</text>
        <dbReference type="Rhea" id="RHEA:41992"/>
        <dbReference type="ChEBI" id="CHEBI:15378"/>
        <dbReference type="ChEBI" id="CHEBI:15994"/>
        <dbReference type="ChEBI" id="CHEBI:16330"/>
        <dbReference type="ChEBI" id="CHEBI:57540"/>
        <dbReference type="ChEBI" id="CHEBI:57945"/>
    </reaction>
    <physiologicalReaction direction="left-to-right" evidence="8">
        <dbReference type="Rhea" id="RHEA:41993"/>
    </physiologicalReaction>
</comment>
<comment type="catalytic activity">
    <reaction evidence="15">
        <text>11-dehydrocorticosterone + NAD(+) = pregn-4-ene-3,11,20,21-tetraone + NADH + H(+)</text>
        <dbReference type="Rhea" id="RHEA:42020"/>
        <dbReference type="ChEBI" id="CHEBI:15378"/>
        <dbReference type="ChEBI" id="CHEBI:57540"/>
        <dbReference type="ChEBI" id="CHEBI:57945"/>
        <dbReference type="ChEBI" id="CHEBI:78600"/>
        <dbReference type="ChEBI" id="CHEBI:78601"/>
    </reaction>
    <physiologicalReaction direction="left-to-right" evidence="15">
        <dbReference type="Rhea" id="RHEA:42021"/>
    </physiologicalReaction>
</comment>
<dbReference type="InterPro" id="IPR020904">
    <property type="entry name" value="Sc_DH/Rdtase_CS"/>
</dbReference>
<dbReference type="PROSITE" id="PS00061">
    <property type="entry name" value="ADH_SHORT"/>
    <property type="match status" value="1"/>
</dbReference>
<comment type="catalytic activity">
    <reaction evidence="12">
        <text>ursodeoxycholate + NAD(+) = 7-oxolithocholate + NADH + H(+)</text>
        <dbReference type="Rhea" id="RHEA:42028"/>
        <dbReference type="ChEBI" id="CHEBI:15378"/>
        <dbReference type="ChEBI" id="CHEBI:57540"/>
        <dbReference type="ChEBI" id="CHEBI:57945"/>
        <dbReference type="ChEBI" id="CHEBI:78604"/>
        <dbReference type="ChEBI" id="CHEBI:78605"/>
    </reaction>
    <physiologicalReaction direction="left-to-right" evidence="12">
        <dbReference type="Rhea" id="RHEA:42029"/>
    </physiologicalReaction>
</comment>
<protein>
    <recommendedName>
        <fullName evidence="16">3-hydroxyacyl-CoA dehydrogenase type-2</fullName>
        <ecNumber evidence="3">1.1.1.53</ecNumber>
        <ecNumber evidence="4">1.1.1.62</ecNumber>
    </recommendedName>
    <alternativeName>
        <fullName evidence="18">3-hydroxyacyl-CoA dehydrogenase type II</fullName>
    </alternativeName>
    <alternativeName>
        <fullName evidence="19">Mitochondrial ribonuclease P protein 2</fullName>
    </alternativeName>
    <alternativeName>
        <fullName evidence="17">Type II HADH</fullName>
    </alternativeName>
</protein>
<dbReference type="GO" id="GO:0008209">
    <property type="term" value="P:androgen metabolic process"/>
    <property type="evidence" value="ECO:0007669"/>
    <property type="project" value="TreeGrafter"/>
</dbReference>
<gene>
    <name evidence="22" type="primary">6047702</name>
    <name evidence="21" type="ORF">CpipJ_CPIJ014285</name>
</gene>
<evidence type="ECO:0000256" key="5">
    <source>
        <dbReference type="ARBA" id="ARBA00049381"/>
    </source>
</evidence>
<evidence type="ECO:0000256" key="19">
    <source>
        <dbReference type="ARBA" id="ARBA00082399"/>
    </source>
</evidence>
<evidence type="ECO:0000256" key="4">
    <source>
        <dbReference type="ARBA" id="ARBA00024072"/>
    </source>
</evidence>
<comment type="catalytic activity">
    <reaction evidence="14">
        <text>cortisone + NAD(+) = 17alpha-hydroxypregn-4-en-3,11,20-trione-21-al + NADH + H(+)</text>
        <dbReference type="Rhea" id="RHEA:42016"/>
        <dbReference type="ChEBI" id="CHEBI:15378"/>
        <dbReference type="ChEBI" id="CHEBI:16962"/>
        <dbReference type="ChEBI" id="CHEBI:57540"/>
        <dbReference type="ChEBI" id="CHEBI:57945"/>
        <dbReference type="ChEBI" id="CHEBI:78596"/>
    </reaction>
    <physiologicalReaction direction="left-to-right" evidence="14">
        <dbReference type="Rhea" id="RHEA:42017"/>
    </physiologicalReaction>
</comment>
<dbReference type="eggNOG" id="KOG1199">
    <property type="taxonomic scope" value="Eukaryota"/>
</dbReference>
<evidence type="ECO:0000256" key="20">
    <source>
        <dbReference type="RuleBase" id="RU000363"/>
    </source>
</evidence>
<reference evidence="22" key="2">
    <citation type="submission" date="2020-05" db="UniProtKB">
        <authorList>
            <consortium name="EnsemblMetazoa"/>
        </authorList>
    </citation>
    <scope>IDENTIFICATION</scope>
    <source>
        <strain evidence="22">JHB</strain>
    </source>
</reference>
<evidence type="ECO:0000256" key="16">
    <source>
        <dbReference type="ARBA" id="ARBA00072938"/>
    </source>
</evidence>
<sequence length="256" mass="26920">MLKNTVCLVTGGASGLGRATIEHFLRAGSKVILADLPTSAGAELANSLASDNVAFAPVDVTSEQDVSRALEQAVARFGRLDVAVNCAGIAFPMRTYDYRQGKAHSLGLFQRALLVNTVGTFNVARLAAGVMGRNEPDGDGQRGVIVNTASVLAFDGQAGFATYAASKAAIVGMTLPMARDLSGVGIRVVTVAPGLFETQMTRELPEKAVQVMVGTIPFPRRQGQPEEFGQLVEAIVANPMLNGEVIRLDAAARFNM</sequence>
<dbReference type="PANTHER" id="PTHR43658:SF8">
    <property type="entry name" value="17-BETA-HYDROXYSTEROID DEHYDROGENASE 14-RELATED"/>
    <property type="match status" value="1"/>
</dbReference>
<comment type="similarity">
    <text evidence="1 20">Belongs to the short-chain dehydrogenases/reductases (SDR) family.</text>
</comment>
<dbReference type="GO" id="GO:0005739">
    <property type="term" value="C:mitochondrion"/>
    <property type="evidence" value="ECO:0007669"/>
    <property type="project" value="TreeGrafter"/>
</dbReference>
<evidence type="ECO:0000313" key="21">
    <source>
        <dbReference type="EMBL" id="EDS40618.1"/>
    </source>
</evidence>
<evidence type="ECO:0000256" key="2">
    <source>
        <dbReference type="ARBA" id="ARBA00023002"/>
    </source>
</evidence>
<comment type="catalytic activity">
    <reaction evidence="7">
        <text>5alpha-androstane-3alpha,17beta-diol + NAD(+) = 17beta-hydroxy-5alpha-androstan-3-one + NADH + H(+)</text>
        <dbReference type="Rhea" id="RHEA:42004"/>
        <dbReference type="ChEBI" id="CHEBI:15378"/>
        <dbReference type="ChEBI" id="CHEBI:16330"/>
        <dbReference type="ChEBI" id="CHEBI:36713"/>
        <dbReference type="ChEBI" id="CHEBI:57540"/>
        <dbReference type="ChEBI" id="CHEBI:57945"/>
        <dbReference type="EC" id="1.1.1.53"/>
    </reaction>
    <physiologicalReaction direction="right-to-left" evidence="7">
        <dbReference type="Rhea" id="RHEA:42006"/>
    </physiologicalReaction>
</comment>
<dbReference type="GO" id="GO:0004303">
    <property type="term" value="F:estradiol 17-beta-dehydrogenase [NAD(P)+] activity"/>
    <property type="evidence" value="ECO:0007669"/>
    <property type="project" value="UniProtKB-EC"/>
</dbReference>
<comment type="catalytic activity">
    <reaction evidence="13">
        <text>5alpha-pregnan-20beta-ol-3-one + NAD(+) = 5alpha-pregnane-3,20-dione + NADH + H(+)</text>
        <dbReference type="Rhea" id="RHEA:42008"/>
        <dbReference type="ChEBI" id="CHEBI:15378"/>
        <dbReference type="ChEBI" id="CHEBI:28952"/>
        <dbReference type="ChEBI" id="CHEBI:57540"/>
        <dbReference type="ChEBI" id="CHEBI:57945"/>
        <dbReference type="ChEBI" id="CHEBI:78594"/>
    </reaction>
    <physiologicalReaction direction="left-to-right" evidence="13">
        <dbReference type="Rhea" id="RHEA:42009"/>
    </physiologicalReaction>
</comment>